<dbReference type="GO" id="GO:0032259">
    <property type="term" value="P:methylation"/>
    <property type="evidence" value="ECO:0007669"/>
    <property type="project" value="UniProtKB-KW"/>
</dbReference>
<name>A0A0K8R6I8_IXORI</name>
<dbReference type="PROSITE" id="PS00092">
    <property type="entry name" value="N6_MTASE"/>
    <property type="match status" value="1"/>
</dbReference>
<proteinExistence type="evidence at transcript level"/>
<evidence type="ECO:0000256" key="5">
    <source>
        <dbReference type="ARBA" id="ARBA00048391"/>
    </source>
</evidence>
<evidence type="ECO:0000259" key="6">
    <source>
        <dbReference type="Pfam" id="PF05175"/>
    </source>
</evidence>
<dbReference type="InterPro" id="IPR050320">
    <property type="entry name" value="N5-glutamine_MTase"/>
</dbReference>
<dbReference type="InterPro" id="IPR019874">
    <property type="entry name" value="RF_methyltr_PrmC"/>
</dbReference>
<evidence type="ECO:0000256" key="4">
    <source>
        <dbReference type="ARBA" id="ARBA00022691"/>
    </source>
</evidence>
<comment type="catalytic activity">
    <reaction evidence="5">
        <text>L-glutaminyl-[peptide chain release factor] + S-adenosyl-L-methionine = N(5)-methyl-L-glutaminyl-[peptide chain release factor] + S-adenosyl-L-homocysteine + H(+)</text>
        <dbReference type="Rhea" id="RHEA:42896"/>
        <dbReference type="Rhea" id="RHEA-COMP:10271"/>
        <dbReference type="Rhea" id="RHEA-COMP:10272"/>
        <dbReference type="ChEBI" id="CHEBI:15378"/>
        <dbReference type="ChEBI" id="CHEBI:30011"/>
        <dbReference type="ChEBI" id="CHEBI:57856"/>
        <dbReference type="ChEBI" id="CHEBI:59789"/>
        <dbReference type="ChEBI" id="CHEBI:61891"/>
        <dbReference type="EC" id="2.1.1.297"/>
    </reaction>
</comment>
<dbReference type="InterPro" id="IPR002052">
    <property type="entry name" value="DNA_methylase_N6_adenine_CS"/>
</dbReference>
<evidence type="ECO:0000256" key="2">
    <source>
        <dbReference type="ARBA" id="ARBA00022603"/>
    </source>
</evidence>
<feature type="domain" description="Release factor glutamine methyltransferase N-terminal" evidence="7">
    <location>
        <begin position="12"/>
        <end position="85"/>
    </location>
</feature>
<keyword evidence="4" id="KW-0949">S-adenosyl-L-methionine</keyword>
<feature type="domain" description="Methyltransferase small" evidence="6">
    <location>
        <begin position="112"/>
        <end position="213"/>
    </location>
</feature>
<evidence type="ECO:0000256" key="3">
    <source>
        <dbReference type="ARBA" id="ARBA00022679"/>
    </source>
</evidence>
<evidence type="ECO:0000259" key="7">
    <source>
        <dbReference type="Pfam" id="PF17827"/>
    </source>
</evidence>
<dbReference type="PANTHER" id="PTHR18895:SF74">
    <property type="entry name" value="MTRF1L RELEASE FACTOR GLUTAMINE METHYLTRANSFERASE"/>
    <property type="match status" value="1"/>
</dbReference>
<dbReference type="PANTHER" id="PTHR18895">
    <property type="entry name" value="HEMK METHYLTRANSFERASE"/>
    <property type="match status" value="1"/>
</dbReference>
<dbReference type="CDD" id="cd02440">
    <property type="entry name" value="AdoMet_MTases"/>
    <property type="match status" value="1"/>
</dbReference>
<dbReference type="NCBIfam" id="TIGR03534">
    <property type="entry name" value="RF_mod_PrmC"/>
    <property type="match status" value="1"/>
</dbReference>
<dbReference type="EMBL" id="GADI01007157">
    <property type="protein sequence ID" value="JAA66651.1"/>
    <property type="molecule type" value="mRNA"/>
</dbReference>
<accession>A0A0K8R6I8</accession>
<dbReference type="GO" id="GO:0005739">
    <property type="term" value="C:mitochondrion"/>
    <property type="evidence" value="ECO:0007669"/>
    <property type="project" value="TreeGrafter"/>
</dbReference>
<evidence type="ECO:0000256" key="1">
    <source>
        <dbReference type="ARBA" id="ARBA00012771"/>
    </source>
</evidence>
<reference evidence="8" key="1">
    <citation type="submission" date="2012-12" db="EMBL/GenBank/DDBJ databases">
        <title>Identification and characterization of a phenylalanine ammonia-lyase gene family in Isatis indigotica Fort.</title>
        <authorList>
            <person name="Liu Q."/>
            <person name="Chen J."/>
            <person name="Zhou X."/>
            <person name="Di P."/>
            <person name="Xiao Y."/>
            <person name="Xuan H."/>
            <person name="Zhang L."/>
            <person name="Chen W."/>
        </authorList>
    </citation>
    <scope>NUCLEOTIDE SEQUENCE</scope>
    <source>
        <tissue evidence="8">Salivary gland</tissue>
    </source>
</reference>
<dbReference type="Gene3D" id="1.10.8.10">
    <property type="entry name" value="DNA helicase RuvA subunit, C-terminal domain"/>
    <property type="match status" value="1"/>
</dbReference>
<dbReference type="AlphaFoldDB" id="A0A0K8R6I8"/>
<dbReference type="InterPro" id="IPR004556">
    <property type="entry name" value="HemK-like"/>
</dbReference>
<dbReference type="EC" id="2.1.1.297" evidence="1"/>
<dbReference type="Pfam" id="PF17827">
    <property type="entry name" value="PrmC_N"/>
    <property type="match status" value="1"/>
</dbReference>
<dbReference type="GO" id="GO:0102559">
    <property type="term" value="F:peptide chain release factor N(5)-glutamine methyltransferase activity"/>
    <property type="evidence" value="ECO:0007669"/>
    <property type="project" value="UniProtKB-EC"/>
</dbReference>
<organism evidence="8">
    <name type="scientific">Ixodes ricinus</name>
    <name type="common">Common tick</name>
    <name type="synonym">Acarus ricinus</name>
    <dbReference type="NCBI Taxonomy" id="34613"/>
    <lineage>
        <taxon>Eukaryota</taxon>
        <taxon>Metazoa</taxon>
        <taxon>Ecdysozoa</taxon>
        <taxon>Arthropoda</taxon>
        <taxon>Chelicerata</taxon>
        <taxon>Arachnida</taxon>
        <taxon>Acari</taxon>
        <taxon>Parasitiformes</taxon>
        <taxon>Ixodida</taxon>
        <taxon>Ixodoidea</taxon>
        <taxon>Ixodidae</taxon>
        <taxon>Ixodinae</taxon>
        <taxon>Ixodes</taxon>
    </lineage>
</organism>
<evidence type="ECO:0000313" key="8">
    <source>
        <dbReference type="EMBL" id="JAA66651.1"/>
    </source>
</evidence>
<dbReference type="InterPro" id="IPR040758">
    <property type="entry name" value="PrmC_N"/>
</dbReference>
<dbReference type="Pfam" id="PF05175">
    <property type="entry name" value="MTS"/>
    <property type="match status" value="1"/>
</dbReference>
<dbReference type="InterPro" id="IPR029063">
    <property type="entry name" value="SAM-dependent_MTases_sf"/>
</dbReference>
<dbReference type="Gene3D" id="3.40.50.150">
    <property type="entry name" value="Vaccinia Virus protein VP39"/>
    <property type="match status" value="1"/>
</dbReference>
<dbReference type="SUPFAM" id="SSF53335">
    <property type="entry name" value="S-adenosyl-L-methionine-dependent methyltransferases"/>
    <property type="match status" value="1"/>
</dbReference>
<keyword evidence="2 8" id="KW-0489">Methyltransferase</keyword>
<dbReference type="NCBIfam" id="TIGR00536">
    <property type="entry name" value="hemK_fam"/>
    <property type="match status" value="1"/>
</dbReference>
<dbReference type="InterPro" id="IPR007848">
    <property type="entry name" value="Small_mtfrase_dom"/>
</dbReference>
<keyword evidence="3" id="KW-0808">Transferase</keyword>
<protein>
    <recommendedName>
        <fullName evidence="1">peptide chain release factor N(5)-glutamine methyltransferase</fullName>
        <ecNumber evidence="1">2.1.1.297</ecNumber>
    </recommendedName>
</protein>
<sequence length="304" mass="34333">MRKTVVYSPRRLQYWLRAFHDAGIGTDEARASLNCILTSVVGRRSTLEMYSNQAERSPFSALQVKRIDEYCEKRASRLPVQYILGEWDFHNITLKMQPPIFIPRPETENLVDIVLSHLKRTPKSSTILDIGCGTGAICLALANAAQMHCTGVDKNPKAVKLAKENAANLNLAHCVTFHEAKISSHGIDTAYSPLLNAVYDVIVSNPPYISTEEAKDLEPEILRYEDHGALFAGPHGLDMVQNILRYSRTNLRVGGHLFLEVGLSHPPLIRNILRTPEYDQLLRLHAVHSDFTLRDRFVEIERIK</sequence>
<dbReference type="GO" id="GO:0003676">
    <property type="term" value="F:nucleic acid binding"/>
    <property type="evidence" value="ECO:0007669"/>
    <property type="project" value="InterPro"/>
</dbReference>